<feature type="transmembrane region" description="Helical" evidence="1">
    <location>
        <begin position="129"/>
        <end position="150"/>
    </location>
</feature>
<dbReference type="AlphaFoldDB" id="A0A2S5D344"/>
<feature type="transmembrane region" description="Helical" evidence="1">
    <location>
        <begin position="162"/>
        <end position="179"/>
    </location>
</feature>
<feature type="transmembrane region" description="Helical" evidence="1">
    <location>
        <begin position="239"/>
        <end position="256"/>
    </location>
</feature>
<proteinExistence type="predicted"/>
<evidence type="ECO:0000256" key="1">
    <source>
        <dbReference type="SAM" id="Phobius"/>
    </source>
</evidence>
<evidence type="ECO:0000313" key="2">
    <source>
        <dbReference type="EMBL" id="POZ57496.1"/>
    </source>
</evidence>
<gene>
    <name evidence="2" type="ORF">LYSIN_02280</name>
</gene>
<evidence type="ECO:0008006" key="4">
    <source>
        <dbReference type="Google" id="ProtNLM"/>
    </source>
</evidence>
<keyword evidence="1" id="KW-0812">Transmembrane</keyword>
<organism evidence="2 3">
    <name type="scientific">Lysinibacillus sphaericus</name>
    <name type="common">Bacillus sphaericus</name>
    <dbReference type="NCBI Taxonomy" id="1421"/>
    <lineage>
        <taxon>Bacteria</taxon>
        <taxon>Bacillati</taxon>
        <taxon>Bacillota</taxon>
        <taxon>Bacilli</taxon>
        <taxon>Bacillales</taxon>
        <taxon>Bacillaceae</taxon>
        <taxon>Lysinibacillus</taxon>
    </lineage>
</organism>
<feature type="transmembrane region" description="Helical" evidence="1">
    <location>
        <begin position="185"/>
        <end position="205"/>
    </location>
</feature>
<reference evidence="2 3" key="1">
    <citation type="submission" date="2017-11" db="EMBL/GenBank/DDBJ databases">
        <title>Genome sequence of Lysinibacillus sphaericus, a lignin-degrading bacteria isolated from municipal solid waste soil.</title>
        <authorList>
            <person name="Persinoti G.F."/>
            <person name="Paixao D.A."/>
            <person name="Bugg T.D."/>
            <person name="Squina F.M."/>
        </authorList>
    </citation>
    <scope>NUCLEOTIDE SEQUENCE [LARGE SCALE GENOMIC DNA]</scope>
    <source>
        <strain evidence="2 3">A1</strain>
    </source>
</reference>
<dbReference type="Proteomes" id="UP000237319">
    <property type="component" value="Unassembled WGS sequence"/>
</dbReference>
<feature type="transmembrane region" description="Helical" evidence="1">
    <location>
        <begin position="7"/>
        <end position="28"/>
    </location>
</feature>
<dbReference type="EMBL" id="PGLV01000001">
    <property type="protein sequence ID" value="POZ57496.1"/>
    <property type="molecule type" value="Genomic_DNA"/>
</dbReference>
<evidence type="ECO:0000313" key="3">
    <source>
        <dbReference type="Proteomes" id="UP000237319"/>
    </source>
</evidence>
<comment type="caution">
    <text evidence="2">The sequence shown here is derived from an EMBL/GenBank/DDBJ whole genome shotgun (WGS) entry which is preliminary data.</text>
</comment>
<accession>A0A2S5D344</accession>
<feature type="transmembrane region" description="Helical" evidence="1">
    <location>
        <begin position="83"/>
        <end position="109"/>
    </location>
</feature>
<protein>
    <recommendedName>
        <fullName evidence="4">CPBP family intramembrane metalloprotease</fullName>
    </recommendedName>
</protein>
<keyword evidence="1" id="KW-0472">Membrane</keyword>
<name>A0A2S5D344_LYSSH</name>
<dbReference type="RefSeq" id="WP_181020948.1">
    <property type="nucleotide sequence ID" value="NZ_PGLV01000001.1"/>
</dbReference>
<feature type="transmembrane region" description="Helical" evidence="1">
    <location>
        <begin position="212"/>
        <end position="233"/>
    </location>
</feature>
<sequence length="276" mass="31409">MKNKYLTIYLIITFGLCWGLASASMIFNDFFTKLFGETSFTNPIVMIALYSPSIAGLFVYWLMGGFEAIKNLFSKFIPRKKDLIWFPIIIGLFLLYVGSIHYGSIAVGFEVPEMTLTFKQMVIEVVKNLFEEAGILGGVLGWIGFLMPYLQKKYNSNIKAGVITGLIFGIYVLPGYVITSFELAAIFPLYVIQLMLFLIFISYMFNATNGNLLFYVLLFWLISSGARLELYYFNAQVQLLQIAFFTISVVIMHFLTKKRNIEQKLQVLPEYVGIGA</sequence>
<feature type="transmembrane region" description="Helical" evidence="1">
    <location>
        <begin position="40"/>
        <end position="62"/>
    </location>
</feature>
<keyword evidence="3" id="KW-1185">Reference proteome</keyword>
<keyword evidence="1" id="KW-1133">Transmembrane helix</keyword>